<reference evidence="3 4" key="1">
    <citation type="journal article" date="2007" name="Proc. Natl. Acad. Sci. U.S.A.">
        <title>The genome of Syntrophus aciditrophicus: life at the thermodynamic limit of microbial growth.</title>
        <authorList>
            <person name="McInerney M.J."/>
            <person name="Rohlin L."/>
            <person name="Mouttaki H."/>
            <person name="Kim U."/>
            <person name="Krupp R.S."/>
            <person name="Rios-Hernandez L."/>
            <person name="Sieber J."/>
            <person name="Struchtemeyer C.G."/>
            <person name="Bhattacharyya A."/>
            <person name="Campbell J.W."/>
            <person name="Gunsalus R.P."/>
        </authorList>
    </citation>
    <scope>NUCLEOTIDE SEQUENCE [LARGE SCALE GENOMIC DNA]</scope>
    <source>
        <strain evidence="3 4">SB</strain>
    </source>
</reference>
<dbReference type="Gene3D" id="3.40.50.880">
    <property type="match status" value="1"/>
</dbReference>
<dbReference type="PANTHER" id="PTHR42733">
    <property type="entry name" value="DJ-1 PROTEIN"/>
    <property type="match status" value="1"/>
</dbReference>
<comment type="similarity">
    <text evidence="1">Belongs to the peptidase C56 family.</text>
</comment>
<gene>
    <name evidence="3" type="ORF">SYN_02766</name>
</gene>
<dbReference type="PROSITE" id="PS51276">
    <property type="entry name" value="PEPTIDASE_C56_PFPI"/>
    <property type="match status" value="1"/>
</dbReference>
<dbReference type="KEGG" id="sat:SYN_02766"/>
<dbReference type="FunCoup" id="Q2LUE8">
    <property type="interactions" value="219"/>
</dbReference>
<dbReference type="Proteomes" id="UP000001933">
    <property type="component" value="Chromosome"/>
</dbReference>
<dbReference type="InParanoid" id="Q2LUE8"/>
<dbReference type="InterPro" id="IPR002818">
    <property type="entry name" value="DJ-1/PfpI"/>
</dbReference>
<dbReference type="EMBL" id="CP000252">
    <property type="protein sequence ID" value="ABC77709.1"/>
    <property type="molecule type" value="Genomic_DNA"/>
</dbReference>
<dbReference type="CDD" id="cd03134">
    <property type="entry name" value="GATase1_PfpI_like"/>
    <property type="match status" value="1"/>
</dbReference>
<dbReference type="MEROPS" id="C56.001"/>
<name>Q2LUE8_SYNAS</name>
<sequence length="189" mass="20923">MKTSLNRMADRAERKSAFFGGDMKALILSADKFEDSELLFPYYRLKEVGVEVVVASLRRGAIKGIHGYEVVADKTLDEVDPSDYAILVLPGGKAPALLRKEQKALEIARYFSARNKPIAAICHGPQILISAGLLEGRRATCYKTVAAELKRAGALYEDREVVVDSNLVTSRQPSDFPAFMREMMKQLGL</sequence>
<dbReference type="eggNOG" id="COG0693">
    <property type="taxonomic scope" value="Bacteria"/>
</dbReference>
<keyword evidence="4" id="KW-1185">Reference proteome</keyword>
<evidence type="ECO:0000313" key="3">
    <source>
        <dbReference type="EMBL" id="ABC77709.1"/>
    </source>
</evidence>
<dbReference type="AlphaFoldDB" id="Q2LUE8"/>
<feature type="domain" description="DJ-1/PfpI" evidence="2">
    <location>
        <begin position="23"/>
        <end position="186"/>
    </location>
</feature>
<evidence type="ECO:0000256" key="1">
    <source>
        <dbReference type="ARBA" id="ARBA00008542"/>
    </source>
</evidence>
<dbReference type="STRING" id="56780.SYN_02766"/>
<dbReference type="EC" id="3.4.-.-" evidence="3"/>
<organism evidence="3 4">
    <name type="scientific">Syntrophus aciditrophicus (strain SB)</name>
    <dbReference type="NCBI Taxonomy" id="56780"/>
    <lineage>
        <taxon>Bacteria</taxon>
        <taxon>Pseudomonadati</taxon>
        <taxon>Thermodesulfobacteriota</taxon>
        <taxon>Syntrophia</taxon>
        <taxon>Syntrophales</taxon>
        <taxon>Syntrophaceae</taxon>
        <taxon>Syntrophus</taxon>
    </lineage>
</organism>
<dbReference type="GO" id="GO:0008233">
    <property type="term" value="F:peptidase activity"/>
    <property type="evidence" value="ECO:0007669"/>
    <property type="project" value="UniProtKB-KW"/>
</dbReference>
<evidence type="ECO:0000259" key="2">
    <source>
        <dbReference type="Pfam" id="PF01965"/>
    </source>
</evidence>
<dbReference type="SUPFAM" id="SSF52317">
    <property type="entry name" value="Class I glutamine amidotransferase-like"/>
    <property type="match status" value="1"/>
</dbReference>
<proteinExistence type="inferred from homology"/>
<keyword evidence="3" id="KW-0378">Hydrolase</keyword>
<dbReference type="InterPro" id="IPR006286">
    <property type="entry name" value="C56_PfpI-like"/>
</dbReference>
<dbReference type="PANTHER" id="PTHR42733:SF2">
    <property type="entry name" value="DJ-1_THIJ_PFPI FAMILY PROTEIN"/>
    <property type="match status" value="1"/>
</dbReference>
<protein>
    <submittedName>
        <fullName evidence="3">Protease I</fullName>
        <ecNumber evidence="3">3.4.-.-</ecNumber>
    </submittedName>
</protein>
<dbReference type="InterPro" id="IPR029062">
    <property type="entry name" value="Class_I_gatase-like"/>
</dbReference>
<evidence type="ECO:0000313" key="4">
    <source>
        <dbReference type="Proteomes" id="UP000001933"/>
    </source>
</evidence>
<dbReference type="GO" id="GO:0006508">
    <property type="term" value="P:proteolysis"/>
    <property type="evidence" value="ECO:0007669"/>
    <property type="project" value="UniProtKB-KW"/>
</dbReference>
<dbReference type="Pfam" id="PF01965">
    <property type="entry name" value="DJ-1_PfpI"/>
    <property type="match status" value="1"/>
</dbReference>
<keyword evidence="3" id="KW-0645">Protease</keyword>
<accession>Q2LUE8</accession>
<dbReference type="NCBIfam" id="TIGR01382">
    <property type="entry name" value="PfpI"/>
    <property type="match status" value="1"/>
</dbReference>
<dbReference type="HOGENOM" id="CLU_000445_44_4_7"/>